<gene>
    <name evidence="2" type="ORF">DW099_10790</name>
</gene>
<dbReference type="AlphaFoldDB" id="A0A415E0M1"/>
<reference evidence="2 3" key="1">
    <citation type="submission" date="2018-08" db="EMBL/GenBank/DDBJ databases">
        <title>A genome reference for cultivated species of the human gut microbiota.</title>
        <authorList>
            <person name="Zou Y."/>
            <person name="Xue W."/>
            <person name="Luo G."/>
        </authorList>
    </citation>
    <scope>NUCLEOTIDE SEQUENCE [LARGE SCALE GENOMIC DNA]</scope>
    <source>
        <strain evidence="2 3">AM07-24</strain>
    </source>
</reference>
<keyword evidence="1" id="KW-0732">Signal</keyword>
<accession>A0A415E0M1</accession>
<dbReference type="OrthoDB" id="1651522at2"/>
<organism evidence="2 3">
    <name type="scientific">Emergencia timonensis</name>
    <dbReference type="NCBI Taxonomy" id="1776384"/>
    <lineage>
        <taxon>Bacteria</taxon>
        <taxon>Bacillati</taxon>
        <taxon>Bacillota</taxon>
        <taxon>Clostridia</taxon>
        <taxon>Peptostreptococcales</taxon>
        <taxon>Anaerovoracaceae</taxon>
        <taxon>Emergencia</taxon>
    </lineage>
</organism>
<protein>
    <recommendedName>
        <fullName evidence="4">DUF5050 domain-containing protein</fullName>
    </recommendedName>
</protein>
<dbReference type="RefSeq" id="WP_118335705.1">
    <property type="nucleotide sequence ID" value="NZ_CAJKFF010000010.1"/>
</dbReference>
<feature type="signal peptide" evidence="1">
    <location>
        <begin position="1"/>
        <end position="18"/>
    </location>
</feature>
<dbReference type="PROSITE" id="PS51257">
    <property type="entry name" value="PROKAR_LIPOPROTEIN"/>
    <property type="match status" value="1"/>
</dbReference>
<evidence type="ECO:0000313" key="2">
    <source>
        <dbReference type="EMBL" id="RHJ87182.1"/>
    </source>
</evidence>
<name>A0A415E0M1_9FIRM</name>
<proteinExistence type="predicted"/>
<sequence>MKKLVVTLCLLTVLLSFAGCGENSSKQDGTGAAEKAKDLTMITQGRLRCTSDQGYYYIGEDSIALKENTFGFRMMYVDYETQKEIFLCNRPGCEHDSEECPAVFSDTDLKMGSSLLFYNGYLYLFSHDQDLGGGSMTDHSAGSNPMEDDGASFTADSACLYRMNPDGTDRKKVFTFDEGLSLEDQVFASGDTLYFITKKVTSEKVNNQTTYYASSQRKLVAVNTEDWKSSTICELDTDVNVIGAFDNQLVFYQTIFDHKMSREEMLDDNQYLDALNKSYNSYGVLDLAEGKSEEVAKLSNKKINTYAVKGKKLYLSTEGKGKIEEIDLVSKEKKTFAETADSCIDQAYDNVLSCSSWGKNGEISDNSRLYIHLNDGSIEKSKMQMKSMEGAIEILGERKDQFLVLYDYDAKKDPVYEGQYNINGAKYALINKEDLYKGNENYHTIKLISSGLGL</sequence>
<evidence type="ECO:0000256" key="1">
    <source>
        <dbReference type="SAM" id="SignalP"/>
    </source>
</evidence>
<dbReference type="EMBL" id="QRMS01000003">
    <property type="protein sequence ID" value="RHJ87182.1"/>
    <property type="molecule type" value="Genomic_DNA"/>
</dbReference>
<feature type="chain" id="PRO_5038794487" description="DUF5050 domain-containing protein" evidence="1">
    <location>
        <begin position="19"/>
        <end position="454"/>
    </location>
</feature>
<keyword evidence="3" id="KW-1185">Reference proteome</keyword>
<dbReference type="Proteomes" id="UP000284841">
    <property type="component" value="Unassembled WGS sequence"/>
</dbReference>
<evidence type="ECO:0000313" key="3">
    <source>
        <dbReference type="Proteomes" id="UP000284841"/>
    </source>
</evidence>
<dbReference type="STRING" id="1776384.GCA_900086585_00636"/>
<comment type="caution">
    <text evidence="2">The sequence shown here is derived from an EMBL/GenBank/DDBJ whole genome shotgun (WGS) entry which is preliminary data.</text>
</comment>
<evidence type="ECO:0008006" key="4">
    <source>
        <dbReference type="Google" id="ProtNLM"/>
    </source>
</evidence>